<evidence type="ECO:0000313" key="2">
    <source>
        <dbReference type="EMBL" id="KAL1899793.1"/>
    </source>
</evidence>
<evidence type="ECO:0000313" key="3">
    <source>
        <dbReference type="Proteomes" id="UP001583186"/>
    </source>
</evidence>
<organism evidence="2 3">
    <name type="scientific">Sporothrix stenoceras</name>
    <dbReference type="NCBI Taxonomy" id="5173"/>
    <lineage>
        <taxon>Eukaryota</taxon>
        <taxon>Fungi</taxon>
        <taxon>Dikarya</taxon>
        <taxon>Ascomycota</taxon>
        <taxon>Pezizomycotina</taxon>
        <taxon>Sordariomycetes</taxon>
        <taxon>Sordariomycetidae</taxon>
        <taxon>Ophiostomatales</taxon>
        <taxon>Ophiostomataceae</taxon>
        <taxon>Sporothrix</taxon>
    </lineage>
</organism>
<name>A0ABR3ZGE4_9PEZI</name>
<dbReference type="Proteomes" id="UP001583186">
    <property type="component" value="Unassembled WGS sequence"/>
</dbReference>
<evidence type="ECO:0000256" key="1">
    <source>
        <dbReference type="SAM" id="MobiDB-lite"/>
    </source>
</evidence>
<protein>
    <submittedName>
        <fullName evidence="2">Uncharacterized protein</fullName>
    </submittedName>
</protein>
<accession>A0ABR3ZGE4</accession>
<comment type="caution">
    <text evidence="2">The sequence shown here is derived from an EMBL/GenBank/DDBJ whole genome shotgun (WGS) entry which is preliminary data.</text>
</comment>
<gene>
    <name evidence="2" type="ORF">Sste5346_002659</name>
</gene>
<feature type="region of interest" description="Disordered" evidence="1">
    <location>
        <begin position="60"/>
        <end position="93"/>
    </location>
</feature>
<reference evidence="2 3" key="1">
    <citation type="journal article" date="2024" name="IMA Fungus">
        <title>IMA Genome - F19 : A genome assembly and annotation guide to empower mycologists, including annotated draft genome sequences of Ceratocystis pirilliformis, Diaporthe australafricana, Fusarium ophioides, Paecilomyces lecythidis, and Sporothrix stenoceras.</title>
        <authorList>
            <person name="Aylward J."/>
            <person name="Wilson A.M."/>
            <person name="Visagie C.M."/>
            <person name="Spraker J."/>
            <person name="Barnes I."/>
            <person name="Buitendag C."/>
            <person name="Ceriani C."/>
            <person name="Del Mar Angel L."/>
            <person name="du Plessis D."/>
            <person name="Fuchs T."/>
            <person name="Gasser K."/>
            <person name="Kramer D."/>
            <person name="Li W."/>
            <person name="Munsamy K."/>
            <person name="Piso A."/>
            <person name="Price J.L."/>
            <person name="Sonnekus B."/>
            <person name="Thomas C."/>
            <person name="van der Nest A."/>
            <person name="van Dijk A."/>
            <person name="van Heerden A."/>
            <person name="van Vuuren N."/>
            <person name="Yilmaz N."/>
            <person name="Duong T.A."/>
            <person name="van der Merwe N.A."/>
            <person name="Wingfield M.J."/>
            <person name="Wingfield B.D."/>
        </authorList>
    </citation>
    <scope>NUCLEOTIDE SEQUENCE [LARGE SCALE GENOMIC DNA]</scope>
    <source>
        <strain evidence="2 3">CMW 5346</strain>
    </source>
</reference>
<keyword evidence="3" id="KW-1185">Reference proteome</keyword>
<proteinExistence type="predicted"/>
<sequence length="221" mass="23738">MDRLSSRDGGQGDMMPPPFANLNPVMANYVNSNDVPVGDMLQRQLFGIITPSLPHQRHIGGPASEYGATPDSAYGTNSVRGKPSTGKRSLYNGSNASTMSTVARLEGGVNGIQLDTRSEASLPRSEYLMPLTGAPAAEKWVSSMMPAYGQKMTTDDPWESAYSALDTTDVFSTPDINNDSQSVNGGAELVELHCIKNQNGFNCTICPKQQGKVTKTRSEML</sequence>
<dbReference type="EMBL" id="JAWCUI010000011">
    <property type="protein sequence ID" value="KAL1899793.1"/>
    <property type="molecule type" value="Genomic_DNA"/>
</dbReference>